<dbReference type="InterPro" id="IPR006052">
    <property type="entry name" value="TNF_dom"/>
</dbReference>
<evidence type="ECO:0000313" key="7">
    <source>
        <dbReference type="Ensembl" id="ENSORLP00015012133.1"/>
    </source>
</evidence>
<evidence type="ECO:0000256" key="4">
    <source>
        <dbReference type="ARBA" id="ARBA00023136"/>
    </source>
</evidence>
<comment type="subcellular location">
    <subcellularLocation>
        <location evidence="1">Membrane</location>
    </subcellularLocation>
</comment>
<feature type="domain" description="THD" evidence="6">
    <location>
        <begin position="87"/>
        <end position="228"/>
    </location>
</feature>
<dbReference type="PANTHER" id="PTHR11471:SF34">
    <property type="entry name" value="TUMOR NECROSIS FACTOR LIGAND SUPERFAMILY MEMBER 14"/>
    <property type="match status" value="1"/>
</dbReference>
<dbReference type="PANTHER" id="PTHR11471">
    <property type="entry name" value="TUMOR NECROSIS FACTOR FAMILY MEMBER"/>
    <property type="match status" value="1"/>
</dbReference>
<dbReference type="CDD" id="cd00184">
    <property type="entry name" value="TNF"/>
    <property type="match status" value="1"/>
</dbReference>
<dbReference type="InterPro" id="IPR008983">
    <property type="entry name" value="Tumour_necrosis_fac-like_dom"/>
</dbReference>
<evidence type="ECO:0000313" key="8">
    <source>
        <dbReference type="Proteomes" id="UP000265200"/>
    </source>
</evidence>
<name>A0A3P9HWX8_ORYLA</name>
<accession>A0A3P9HWX8</accession>
<reference evidence="7 8" key="2">
    <citation type="submission" date="2017-04" db="EMBL/GenBank/DDBJ databases">
        <title>CpG methylation of centromeres and impact of large insertions on vertebrate speciation.</title>
        <authorList>
            <person name="Ichikawa K."/>
            <person name="Yoshimura J."/>
            <person name="Morishita S."/>
        </authorList>
    </citation>
    <scope>NUCLEOTIDE SEQUENCE</scope>
    <source>
        <strain evidence="7 8">HSOK</strain>
    </source>
</reference>
<keyword evidence="5" id="KW-0812">Transmembrane</keyword>
<dbReference type="GO" id="GO:0016020">
    <property type="term" value="C:membrane"/>
    <property type="evidence" value="ECO:0007669"/>
    <property type="project" value="UniProtKB-SubCell"/>
</dbReference>
<evidence type="ECO:0000256" key="1">
    <source>
        <dbReference type="ARBA" id="ARBA00004370"/>
    </source>
</evidence>
<reference evidence="7" key="4">
    <citation type="submission" date="2025-09" db="UniProtKB">
        <authorList>
            <consortium name="Ensembl"/>
        </authorList>
    </citation>
    <scope>IDENTIFICATION</scope>
    <source>
        <strain evidence="7">HSOK</strain>
    </source>
</reference>
<sequence length="228" mass="26207">MKNIFKGEEENLSYLSLATMPPLPPRMKQRGQQSNFGQTLLFVLMSLALSCIVIEACFIYRLYQSEAVSEVTTPTKTTVHDVLPSKPVAHLTGEFNVVHGKHILSWSRIADPLLYEMSYREGNLIIHQEGYYYIYSKVFYLEKDSFYHYVMRHTERMAGANITLLQARKYSPRLCSTKCNSHAAKRSNSYLAGVFHLLQNDSLYVNVSDSSHVLRHKSMENFFGAFMI</sequence>
<keyword evidence="5" id="KW-1133">Transmembrane helix</keyword>
<comment type="similarity">
    <text evidence="2">Belongs to the tumor necrosis factor family.</text>
</comment>
<reference key="1">
    <citation type="journal article" date="2007" name="Nature">
        <title>The medaka draft genome and insights into vertebrate genome evolution.</title>
        <authorList>
            <person name="Kasahara M."/>
            <person name="Naruse K."/>
            <person name="Sasaki S."/>
            <person name="Nakatani Y."/>
            <person name="Qu W."/>
            <person name="Ahsan B."/>
            <person name="Yamada T."/>
            <person name="Nagayasu Y."/>
            <person name="Doi K."/>
            <person name="Kasai Y."/>
            <person name="Jindo T."/>
            <person name="Kobayashi D."/>
            <person name="Shimada A."/>
            <person name="Toyoda A."/>
            <person name="Kuroki Y."/>
            <person name="Fujiyama A."/>
            <person name="Sasaki T."/>
            <person name="Shimizu A."/>
            <person name="Asakawa S."/>
            <person name="Shimizu N."/>
            <person name="Hashimoto S."/>
            <person name="Yang J."/>
            <person name="Lee Y."/>
            <person name="Matsushima K."/>
            <person name="Sugano S."/>
            <person name="Sakaizumi M."/>
            <person name="Narita T."/>
            <person name="Ohishi K."/>
            <person name="Haga S."/>
            <person name="Ohta F."/>
            <person name="Nomoto H."/>
            <person name="Nogata K."/>
            <person name="Morishita T."/>
            <person name="Endo T."/>
            <person name="Shin-I T."/>
            <person name="Takeda H."/>
            <person name="Morishita S."/>
            <person name="Kohara Y."/>
        </authorList>
    </citation>
    <scope>NUCLEOTIDE SEQUENCE [LARGE SCALE GENOMIC DNA]</scope>
    <source>
        <strain>Hd-rR</strain>
    </source>
</reference>
<dbReference type="SUPFAM" id="SSF49842">
    <property type="entry name" value="TNF-like"/>
    <property type="match status" value="1"/>
</dbReference>
<dbReference type="Ensembl" id="ENSORLT00015032495.1">
    <property type="protein sequence ID" value="ENSORLP00015012133.1"/>
    <property type="gene ID" value="ENSORLG00015012995.1"/>
</dbReference>
<feature type="transmembrane region" description="Helical" evidence="5">
    <location>
        <begin position="36"/>
        <end position="63"/>
    </location>
</feature>
<dbReference type="SMART" id="SM00207">
    <property type="entry name" value="TNF"/>
    <property type="match status" value="1"/>
</dbReference>
<dbReference type="AlphaFoldDB" id="A0A3P9HWX8"/>
<evidence type="ECO:0000256" key="3">
    <source>
        <dbReference type="ARBA" id="ARBA00022514"/>
    </source>
</evidence>
<dbReference type="Pfam" id="PF00229">
    <property type="entry name" value="TNF"/>
    <property type="match status" value="1"/>
</dbReference>
<evidence type="ECO:0000256" key="2">
    <source>
        <dbReference type="ARBA" id="ARBA00008670"/>
    </source>
</evidence>
<dbReference type="GO" id="GO:0005164">
    <property type="term" value="F:tumor necrosis factor receptor binding"/>
    <property type="evidence" value="ECO:0007669"/>
    <property type="project" value="InterPro"/>
</dbReference>
<keyword evidence="3" id="KW-0202">Cytokine</keyword>
<protein>
    <submittedName>
        <fullName evidence="7">TNF superfamily member 14</fullName>
    </submittedName>
</protein>
<dbReference type="Proteomes" id="UP000265200">
    <property type="component" value="Chromosome 8"/>
</dbReference>
<dbReference type="GO" id="GO:0005125">
    <property type="term" value="F:cytokine activity"/>
    <property type="evidence" value="ECO:0007669"/>
    <property type="project" value="UniProtKB-KW"/>
</dbReference>
<evidence type="ECO:0000259" key="6">
    <source>
        <dbReference type="PROSITE" id="PS50049"/>
    </source>
</evidence>
<evidence type="ECO:0000256" key="5">
    <source>
        <dbReference type="SAM" id="Phobius"/>
    </source>
</evidence>
<organism evidence="7 8">
    <name type="scientific">Oryzias latipes</name>
    <name type="common">Japanese rice fish</name>
    <name type="synonym">Japanese killifish</name>
    <dbReference type="NCBI Taxonomy" id="8090"/>
    <lineage>
        <taxon>Eukaryota</taxon>
        <taxon>Metazoa</taxon>
        <taxon>Chordata</taxon>
        <taxon>Craniata</taxon>
        <taxon>Vertebrata</taxon>
        <taxon>Euteleostomi</taxon>
        <taxon>Actinopterygii</taxon>
        <taxon>Neopterygii</taxon>
        <taxon>Teleostei</taxon>
        <taxon>Neoteleostei</taxon>
        <taxon>Acanthomorphata</taxon>
        <taxon>Ovalentaria</taxon>
        <taxon>Atherinomorphae</taxon>
        <taxon>Beloniformes</taxon>
        <taxon>Adrianichthyidae</taxon>
        <taxon>Oryziinae</taxon>
        <taxon>Oryzias</taxon>
    </lineage>
</organism>
<keyword evidence="4 5" id="KW-0472">Membrane</keyword>
<proteinExistence type="inferred from homology"/>
<dbReference type="GO" id="GO:0005615">
    <property type="term" value="C:extracellular space"/>
    <property type="evidence" value="ECO:0007669"/>
    <property type="project" value="UniProtKB-KW"/>
</dbReference>
<dbReference type="PROSITE" id="PS50049">
    <property type="entry name" value="THD_2"/>
    <property type="match status" value="1"/>
</dbReference>
<dbReference type="GO" id="GO:0006955">
    <property type="term" value="P:immune response"/>
    <property type="evidence" value="ECO:0007669"/>
    <property type="project" value="InterPro"/>
</dbReference>
<dbReference type="Gene3D" id="2.60.120.40">
    <property type="match status" value="1"/>
</dbReference>
<reference evidence="7" key="3">
    <citation type="submission" date="2025-08" db="UniProtKB">
        <authorList>
            <consortium name="Ensembl"/>
        </authorList>
    </citation>
    <scope>IDENTIFICATION</scope>
    <source>
        <strain evidence="7">HSOK</strain>
    </source>
</reference>